<dbReference type="PANTHER" id="PTHR43434:SF20">
    <property type="entry name" value="5'-NUCLEOTIDASE"/>
    <property type="match status" value="1"/>
</dbReference>
<dbReference type="Pfam" id="PF13419">
    <property type="entry name" value="HAD_2"/>
    <property type="match status" value="1"/>
</dbReference>
<dbReference type="InterPro" id="IPR041492">
    <property type="entry name" value="HAD_2"/>
</dbReference>
<dbReference type="Gene3D" id="1.10.150.240">
    <property type="entry name" value="Putative phosphatase, domain 2"/>
    <property type="match status" value="1"/>
</dbReference>
<dbReference type="Proteomes" id="UP000320216">
    <property type="component" value="Chromosome"/>
</dbReference>
<evidence type="ECO:0000313" key="2">
    <source>
        <dbReference type="Proteomes" id="UP000320216"/>
    </source>
</evidence>
<evidence type="ECO:0000313" key="1">
    <source>
        <dbReference type="EMBL" id="QDZ16885.1"/>
    </source>
</evidence>
<accession>A0A5B8MAR3</accession>
<dbReference type="KEGG" id="huw:FPZ11_13180"/>
<dbReference type="GO" id="GO:0004713">
    <property type="term" value="F:protein tyrosine kinase activity"/>
    <property type="evidence" value="ECO:0007669"/>
    <property type="project" value="TreeGrafter"/>
</dbReference>
<dbReference type="InterPro" id="IPR023214">
    <property type="entry name" value="HAD_sf"/>
</dbReference>
<keyword evidence="1" id="KW-0378">Hydrolase</keyword>
<dbReference type="SUPFAM" id="SSF56784">
    <property type="entry name" value="HAD-like"/>
    <property type="match status" value="1"/>
</dbReference>
<dbReference type="Gene3D" id="3.40.50.1000">
    <property type="entry name" value="HAD superfamily/HAD-like"/>
    <property type="match status" value="1"/>
</dbReference>
<dbReference type="SFLD" id="SFLDS00003">
    <property type="entry name" value="Haloacid_Dehalogenase"/>
    <property type="match status" value="1"/>
</dbReference>
<dbReference type="InterPro" id="IPR023198">
    <property type="entry name" value="PGP-like_dom2"/>
</dbReference>
<dbReference type="EMBL" id="CP042305">
    <property type="protein sequence ID" value="QDZ16885.1"/>
    <property type="molecule type" value="Genomic_DNA"/>
</dbReference>
<organism evidence="1 2">
    <name type="scientific">Humibacter ginsenosidimutans</name>
    <dbReference type="NCBI Taxonomy" id="2599293"/>
    <lineage>
        <taxon>Bacteria</taxon>
        <taxon>Bacillati</taxon>
        <taxon>Actinomycetota</taxon>
        <taxon>Actinomycetes</taxon>
        <taxon>Micrococcales</taxon>
        <taxon>Microbacteriaceae</taxon>
        <taxon>Humibacter</taxon>
    </lineage>
</organism>
<dbReference type="GO" id="GO:0005829">
    <property type="term" value="C:cytosol"/>
    <property type="evidence" value="ECO:0007669"/>
    <property type="project" value="TreeGrafter"/>
</dbReference>
<dbReference type="AlphaFoldDB" id="A0A5B8MAR3"/>
<protein>
    <submittedName>
        <fullName evidence="1">HAD family hydrolase</fullName>
    </submittedName>
</protein>
<dbReference type="OrthoDB" id="9776368at2"/>
<dbReference type="GO" id="GO:0016787">
    <property type="term" value="F:hydrolase activity"/>
    <property type="evidence" value="ECO:0007669"/>
    <property type="project" value="UniProtKB-KW"/>
</dbReference>
<reference evidence="1 2" key="1">
    <citation type="submission" date="2019-07" db="EMBL/GenBank/DDBJ databases">
        <title>Full genome sequence of Humibacter sp. WJ7-1.</title>
        <authorList>
            <person name="Im W.-T."/>
        </authorList>
    </citation>
    <scope>NUCLEOTIDE SEQUENCE [LARGE SCALE GENOMIC DNA]</scope>
    <source>
        <strain evidence="1 2">WJ7-1</strain>
    </source>
</reference>
<keyword evidence="2" id="KW-1185">Reference proteome</keyword>
<dbReference type="SFLD" id="SFLDG01129">
    <property type="entry name" value="C1.5:_HAD__Beta-PGM__Phosphata"/>
    <property type="match status" value="1"/>
</dbReference>
<dbReference type="PANTHER" id="PTHR43434">
    <property type="entry name" value="PHOSPHOGLYCOLATE PHOSPHATASE"/>
    <property type="match status" value="1"/>
</dbReference>
<dbReference type="InterPro" id="IPR036412">
    <property type="entry name" value="HAD-like_sf"/>
</dbReference>
<dbReference type="InterPro" id="IPR050155">
    <property type="entry name" value="HAD-like_hydrolase_sf"/>
</dbReference>
<proteinExistence type="predicted"/>
<name>A0A5B8MAR3_9MICO</name>
<sequence>MSEQPPTATATAWSAVLFDLDGTITDSAPGITQSLATALAEIGHPVDDPDSLTVHVGPPLHETLRSFGLTDDETEAAVVAYRAHADFTDLHGNAVFPGVLGLLHSLREAGVPVALATSKPTGRATRILEHFGLLPYFTVVGGSPDSGANATKADVIRWVREQLELKGIGTDRLVMVGDRGHDVLGAEENDVPSIIVEWGYGSPVEAVGAMAVVHSTDQLRGLLLP</sequence>
<gene>
    <name evidence="1" type="ORF">FPZ11_13180</name>
</gene>